<comment type="caution">
    <text evidence="1">The sequence shown here is derived from an EMBL/GenBank/DDBJ whole genome shotgun (WGS) entry which is preliminary data.</text>
</comment>
<dbReference type="EMBL" id="JAUSQL010000001">
    <property type="protein sequence ID" value="MDP9832797.1"/>
    <property type="molecule type" value="Genomic_DNA"/>
</dbReference>
<protein>
    <recommendedName>
        <fullName evidence="3">DUF4272 domain-containing protein</fullName>
    </recommendedName>
</protein>
<dbReference type="Proteomes" id="UP001230145">
    <property type="component" value="Unassembled WGS sequence"/>
</dbReference>
<proteinExistence type="predicted"/>
<keyword evidence="2" id="KW-1185">Reference proteome</keyword>
<dbReference type="RefSeq" id="WP_278787574.1">
    <property type="nucleotide sequence ID" value="NZ_JAUSQL010000001.1"/>
</dbReference>
<accession>A0ABT9PJC0</accession>
<sequence>MGQFEQPHVRLTGGTLLALLKAAFRTRSKKRDSYEGKSDGLTDLGLVEDLIRLVNPDAYFPHPDAMRKSVSNYKSCVLESEGTFAYLDMREDAHQEKFARMLDDDYPVLAERMSEVVDFFIDSDEHQTQWLVQALLTALDRDDSIEASTPLFVVPDGHTITKTELLAADEVCLDTLILGLWYFAITRNLPNSAGRDTFKRWHYPRSSDRQQWRINRAAVNVDTARRPAVTRWAECAATLHSEADKEPRVETDVDETASTDVIDAEILDDNDDSADQSAAHEDPESTQQPTVQQVVFQQFGANSTQIGHLDTLNITLWGQS</sequence>
<reference evidence="1 2" key="1">
    <citation type="submission" date="2023-07" db="EMBL/GenBank/DDBJ databases">
        <title>Sequencing the genomes of 1000 actinobacteria strains.</title>
        <authorList>
            <person name="Klenk H.-P."/>
        </authorList>
    </citation>
    <scope>NUCLEOTIDE SEQUENCE [LARGE SCALE GENOMIC DNA]</scope>
    <source>
        <strain evidence="1 2">DSM 19515</strain>
    </source>
</reference>
<evidence type="ECO:0000313" key="1">
    <source>
        <dbReference type="EMBL" id="MDP9832797.1"/>
    </source>
</evidence>
<evidence type="ECO:0008006" key="3">
    <source>
        <dbReference type="Google" id="ProtNLM"/>
    </source>
</evidence>
<name>A0ABT9PJC0_9ACTO</name>
<gene>
    <name evidence="1" type="ORF">J2S45_001476</name>
</gene>
<organism evidence="1 2">
    <name type="scientific">Trueperella abortisuis</name>
    <dbReference type="NCBI Taxonomy" id="445930"/>
    <lineage>
        <taxon>Bacteria</taxon>
        <taxon>Bacillati</taxon>
        <taxon>Actinomycetota</taxon>
        <taxon>Actinomycetes</taxon>
        <taxon>Actinomycetales</taxon>
        <taxon>Actinomycetaceae</taxon>
        <taxon>Trueperella</taxon>
    </lineage>
</organism>
<evidence type="ECO:0000313" key="2">
    <source>
        <dbReference type="Proteomes" id="UP001230145"/>
    </source>
</evidence>